<reference evidence="9 10" key="1">
    <citation type="submission" date="2019-07" db="EMBL/GenBank/DDBJ databases">
        <authorList>
            <person name="Kim J.K."/>
            <person name="Cheong H.-M."/>
            <person name="Choi Y."/>
            <person name="Hwang K.J."/>
            <person name="Lee S."/>
            <person name="Choi C."/>
        </authorList>
    </citation>
    <scope>NUCLEOTIDE SEQUENCE [LARGE SCALE GENOMIC DNA]</scope>
    <source>
        <strain evidence="9 10">KS 22</strain>
    </source>
</reference>
<evidence type="ECO:0000256" key="4">
    <source>
        <dbReference type="ARBA" id="ARBA00022692"/>
    </source>
</evidence>
<evidence type="ECO:0000256" key="2">
    <source>
        <dbReference type="ARBA" id="ARBA00006683"/>
    </source>
</evidence>
<feature type="transmembrane region" description="Helical" evidence="7">
    <location>
        <begin position="12"/>
        <end position="38"/>
    </location>
</feature>
<evidence type="ECO:0000256" key="5">
    <source>
        <dbReference type="ARBA" id="ARBA00022989"/>
    </source>
</evidence>
<dbReference type="GO" id="GO:0004713">
    <property type="term" value="F:protein tyrosine kinase activity"/>
    <property type="evidence" value="ECO:0007669"/>
    <property type="project" value="TreeGrafter"/>
</dbReference>
<comment type="subcellular location">
    <subcellularLocation>
        <location evidence="1">Cell membrane</location>
        <topology evidence="1">Multi-pass membrane protein</topology>
    </subcellularLocation>
</comment>
<evidence type="ECO:0000256" key="1">
    <source>
        <dbReference type="ARBA" id="ARBA00004651"/>
    </source>
</evidence>
<proteinExistence type="inferred from homology"/>
<keyword evidence="6 7" id="KW-0472">Membrane</keyword>
<evidence type="ECO:0000313" key="9">
    <source>
        <dbReference type="EMBL" id="QMV43222.1"/>
    </source>
</evidence>
<accession>A0A7G5C1Y8</accession>
<dbReference type="Proteomes" id="UP000515679">
    <property type="component" value="Chromosome"/>
</dbReference>
<dbReference type="EMBL" id="CP041969">
    <property type="protein sequence ID" value="QMV43222.1"/>
    <property type="molecule type" value="Genomic_DNA"/>
</dbReference>
<evidence type="ECO:0000256" key="6">
    <source>
        <dbReference type="ARBA" id="ARBA00023136"/>
    </source>
</evidence>
<dbReference type="PROSITE" id="PS51257">
    <property type="entry name" value="PROKAR_LIPOPROTEIN"/>
    <property type="match status" value="1"/>
</dbReference>
<dbReference type="GO" id="GO:0005886">
    <property type="term" value="C:plasma membrane"/>
    <property type="evidence" value="ECO:0007669"/>
    <property type="project" value="UniProtKB-SubCell"/>
</dbReference>
<keyword evidence="4 7" id="KW-0812">Transmembrane</keyword>
<organism evidence="9 10">
    <name type="scientific">Cohnella cholangitidis</name>
    <dbReference type="NCBI Taxonomy" id="2598458"/>
    <lineage>
        <taxon>Bacteria</taxon>
        <taxon>Bacillati</taxon>
        <taxon>Bacillota</taxon>
        <taxon>Bacilli</taxon>
        <taxon>Bacillales</taxon>
        <taxon>Paenibacillaceae</taxon>
        <taxon>Cohnella</taxon>
    </lineage>
</organism>
<dbReference type="Pfam" id="PF02706">
    <property type="entry name" value="Wzz"/>
    <property type="match status" value="1"/>
</dbReference>
<dbReference type="InterPro" id="IPR003856">
    <property type="entry name" value="LPS_length_determ_N"/>
</dbReference>
<dbReference type="RefSeq" id="WP_182299454.1">
    <property type="nucleotide sequence ID" value="NZ_CP041969.1"/>
</dbReference>
<evidence type="ECO:0000256" key="3">
    <source>
        <dbReference type="ARBA" id="ARBA00022475"/>
    </source>
</evidence>
<evidence type="ECO:0000259" key="8">
    <source>
        <dbReference type="Pfam" id="PF02706"/>
    </source>
</evidence>
<feature type="transmembrane region" description="Helical" evidence="7">
    <location>
        <begin position="175"/>
        <end position="197"/>
    </location>
</feature>
<feature type="domain" description="Polysaccharide chain length determinant N-terminal" evidence="8">
    <location>
        <begin position="3"/>
        <end position="94"/>
    </location>
</feature>
<dbReference type="PANTHER" id="PTHR32309">
    <property type="entry name" value="TYROSINE-PROTEIN KINASE"/>
    <property type="match status" value="1"/>
</dbReference>
<dbReference type="InterPro" id="IPR050445">
    <property type="entry name" value="Bact_polysacc_biosynth/exp"/>
</dbReference>
<keyword evidence="10" id="KW-1185">Reference proteome</keyword>
<dbReference type="PANTHER" id="PTHR32309:SF13">
    <property type="entry name" value="FERRIC ENTEROBACTIN TRANSPORT PROTEIN FEPE"/>
    <property type="match status" value="1"/>
</dbReference>
<sequence>MMMELKEIFRVVWNRAGLISIIVILACVATGLSTYFLMEPRYEASTKLIVNKSSEQPSGNYGITWDEVTVNVQLIATYKELIRTEAIMDQVLSENPTIGLSSAELIDKVKVSSVNATQVMTVVVEDETYERAALIVNAVSTAFKSKVVEIMKVDNVSILNTADMDANPSPVSPNLVMNILISLILSFLFSIGIVFLIHHMDDTLRDEKEILKTLELPILATVKQIEKKDLYRNRAGKSSRKAAENVYVTANQ</sequence>
<protein>
    <submittedName>
        <fullName evidence="9">Lipopolysaccharide biosynthesis protein</fullName>
    </submittedName>
</protein>
<dbReference type="AlphaFoldDB" id="A0A7G5C1Y8"/>
<gene>
    <name evidence="9" type="ORF">FPL14_20085</name>
</gene>
<keyword evidence="5 7" id="KW-1133">Transmembrane helix</keyword>
<keyword evidence="3" id="KW-1003">Cell membrane</keyword>
<name>A0A7G5C1Y8_9BACL</name>
<dbReference type="KEGG" id="cchl:FPL14_20085"/>
<comment type="similarity">
    <text evidence="2">Belongs to the CpsC/CapA family.</text>
</comment>
<evidence type="ECO:0000256" key="7">
    <source>
        <dbReference type="SAM" id="Phobius"/>
    </source>
</evidence>
<evidence type="ECO:0000313" key="10">
    <source>
        <dbReference type="Proteomes" id="UP000515679"/>
    </source>
</evidence>